<feature type="domain" description="DUF5667" evidence="2">
    <location>
        <begin position="120"/>
        <end position="229"/>
    </location>
</feature>
<evidence type="ECO:0000313" key="3">
    <source>
        <dbReference type="EMBL" id="GAA2734705.1"/>
    </source>
</evidence>
<evidence type="ECO:0000313" key="4">
    <source>
        <dbReference type="Proteomes" id="UP001501326"/>
    </source>
</evidence>
<gene>
    <name evidence="3" type="ORF">GCM10009867_15390</name>
</gene>
<dbReference type="Proteomes" id="UP001501326">
    <property type="component" value="Unassembled WGS sequence"/>
</dbReference>
<evidence type="ECO:0000259" key="2">
    <source>
        <dbReference type="Pfam" id="PF18915"/>
    </source>
</evidence>
<feature type="region of interest" description="Disordered" evidence="1">
    <location>
        <begin position="267"/>
        <end position="337"/>
    </location>
</feature>
<evidence type="ECO:0000256" key="1">
    <source>
        <dbReference type="SAM" id="MobiDB-lite"/>
    </source>
</evidence>
<feature type="compositionally biased region" description="Gly residues" evidence="1">
    <location>
        <begin position="313"/>
        <end position="326"/>
    </location>
</feature>
<dbReference type="InterPro" id="IPR043725">
    <property type="entry name" value="DUF5667"/>
</dbReference>
<organism evidence="3 4">
    <name type="scientific">Pedococcus aerophilus</name>
    <dbReference type="NCBI Taxonomy" id="436356"/>
    <lineage>
        <taxon>Bacteria</taxon>
        <taxon>Bacillati</taxon>
        <taxon>Actinomycetota</taxon>
        <taxon>Actinomycetes</taxon>
        <taxon>Micrococcales</taxon>
        <taxon>Intrasporangiaceae</taxon>
        <taxon>Pedococcus</taxon>
    </lineage>
</organism>
<reference evidence="4" key="1">
    <citation type="journal article" date="2019" name="Int. J. Syst. Evol. Microbiol.">
        <title>The Global Catalogue of Microorganisms (GCM) 10K type strain sequencing project: providing services to taxonomists for standard genome sequencing and annotation.</title>
        <authorList>
            <consortium name="The Broad Institute Genomics Platform"/>
            <consortium name="The Broad Institute Genome Sequencing Center for Infectious Disease"/>
            <person name="Wu L."/>
            <person name="Ma J."/>
        </authorList>
    </citation>
    <scope>NUCLEOTIDE SEQUENCE [LARGE SCALE GENOMIC DNA]</scope>
    <source>
        <strain evidence="4">JCM 16378</strain>
    </source>
</reference>
<keyword evidence="4" id="KW-1185">Reference proteome</keyword>
<dbReference type="Pfam" id="PF18915">
    <property type="entry name" value="DUF5667"/>
    <property type="match status" value="1"/>
</dbReference>
<name>A0ABP6H310_9MICO</name>
<sequence>MPVLNRSADRFQRALEGERVDDPGVVTLLETSRRLGATGPRTPGPDPDFVAALRVRLMAEADTLPAPTAAAARAATARRAATRVTPVVVVVGRGLPRALAGAAASALLVGAVVGAASRSAVPGESLYPVKGWLDGVAVRLSTSDYERGTTYLGQAQEHISDSRALAARSEPDSRDIDTALGAAAESVLGGQRALDRDYARTGNPQALLALRDFTTRAIPQVEALRTEVPPASLPALGRLESLLRESQVTTSRRIAACGSQCGEALTTGLGPASLPDVTTSSTSATSGAPRPGTASVPATAGGGITVPDAPVTGGAGGGGAGAGVGGSTPTPSVTAGTSGATIGAGGVGATLSTGGATATLPTISATVPVPSGTVSVPLPSATVGTGGVTATVPGSTLGPVTLPGATIKLP</sequence>
<accession>A0ABP6H310</accession>
<proteinExistence type="predicted"/>
<dbReference type="EMBL" id="BAAARN010000001">
    <property type="protein sequence ID" value="GAA2734705.1"/>
    <property type="molecule type" value="Genomic_DNA"/>
</dbReference>
<comment type="caution">
    <text evidence="3">The sequence shown here is derived from an EMBL/GenBank/DDBJ whole genome shotgun (WGS) entry which is preliminary data.</text>
</comment>
<dbReference type="RefSeq" id="WP_344191812.1">
    <property type="nucleotide sequence ID" value="NZ_BAAARN010000001.1"/>
</dbReference>
<protein>
    <recommendedName>
        <fullName evidence="2">DUF5667 domain-containing protein</fullName>
    </recommendedName>
</protein>